<feature type="compositionally biased region" description="Basic and acidic residues" evidence="3">
    <location>
        <begin position="1"/>
        <end position="19"/>
    </location>
</feature>
<dbReference type="EMBL" id="HG996466">
    <property type="protein sequence ID" value="CAG1858898.1"/>
    <property type="molecule type" value="Genomic_DNA"/>
</dbReference>
<evidence type="ECO:0000256" key="3">
    <source>
        <dbReference type="SAM" id="MobiDB-lite"/>
    </source>
</evidence>
<dbReference type="GO" id="GO:0005634">
    <property type="term" value="C:nucleus"/>
    <property type="evidence" value="ECO:0000318"/>
    <property type="project" value="GO_Central"/>
</dbReference>
<dbReference type="InterPro" id="IPR025151">
    <property type="entry name" value="ELYS_dom"/>
</dbReference>
<keyword evidence="7" id="KW-1185">Reference proteome</keyword>
<feature type="region of interest" description="Disordered" evidence="3">
    <location>
        <begin position="914"/>
        <end position="971"/>
    </location>
</feature>
<feature type="compositionally biased region" description="Basic and acidic residues" evidence="3">
    <location>
        <begin position="923"/>
        <end position="940"/>
    </location>
</feature>
<feature type="compositionally biased region" description="Basic residues" evidence="3">
    <location>
        <begin position="838"/>
        <end position="849"/>
    </location>
</feature>
<sequence>MESIRSERSPSSEIGDGRRSGWPSLDRQPPNCDSSAVQDALEHLASIDLLELCNEAKVEHCRATRDLSSCGRCVQHVLNSCGHASLCEECSKRCDVCPICRTLIPSDECRLRLRLYYKCIEVGLILKQHDDRSQEREVSQKHMTVHIERLYSLFDVALKNNLVSLICHYITDVCMNENAVSSDPVFAFLLDEVVVKDWCKETFKNIVSDLCEIYSRGTEAMRSSMSLMQKFALHLSGLSNVLEVMTSSFKETFAAQVHDLHHLLENVLKAKQHLEVMIWCTRHQFLRDVQSRFYNLGNSEAWNLDVYERKSAAIKRSWPQCSSNLVDSAGQHDNTLFIEDALSNLGIEESYVQTGVEVDISCLQDDSSGLLFLSKIDIAGGNGYPFRNLQAAADILFLRGTSDMVVAKQAIFLYYLFDRHWKRPDAEWKHIVDDFAISFGIATHTVQESLVFYLLDDHTPQALQEAINLLPEVAGPEIHPKIAQVLLERQRADVALSILRCSGRDGGLSNINTDNDFPQHEFLGEAITAVRVRIECGLLTEAFMFQRMQCSKAKDKNLKYKLDIGFSNSSNTEFWIYLTEVLVTEICHLCIRRNLVDRMIEFPWNSDEEKHLHKCLFDHGSQNPSSTCGSLLVVFYLQRYRFTEAYLVNRDIQTMEQTILESANEDVASRVQLICQWREGLIDKCLDLLPEVQRQNILAENVTDYGHVSLEDVQMSLVSDLSNAQPNLSTIPNNSSVVLQTNSSSYALRKSNAPAASPMHDSNFGTASKVPSAIQRRLLVSFESPSANMNAEATDGAYSSYPFNGVIPSSNDTNVRNMMWQADMKQAFQPVDGDHSVKFHHGSKAKPKPTRGPNSSAARVLRNENPRLVFPRVTSADHCHDGSRKESVHDPIQSSRRYNLPDGSLTMISREANASSWSFGRSDIPEDKGRMVGSRWRSDESSEDEEDFESTKLTVGGASATSRRRPRLFRR</sequence>
<dbReference type="OMA" id="HKCLLDF"/>
<dbReference type="GO" id="GO:0016567">
    <property type="term" value="P:protein ubiquitination"/>
    <property type="evidence" value="ECO:0007669"/>
    <property type="project" value="InterPro"/>
</dbReference>
<dbReference type="AlphaFoldDB" id="A0A804HRL9"/>
<dbReference type="GO" id="GO:0004842">
    <property type="term" value="F:ubiquitin-protein transferase activity"/>
    <property type="evidence" value="ECO:0000318"/>
    <property type="project" value="GO_Central"/>
</dbReference>
<gene>
    <name evidence="5" type="ORF">GSMUA_291930.1</name>
</gene>
<protein>
    <submittedName>
        <fullName evidence="5">(wild Malaysian banana) hypothetical protein</fullName>
    </submittedName>
</protein>
<dbReference type="Proteomes" id="UP000012960">
    <property type="component" value="Unplaced"/>
</dbReference>
<feature type="region of interest" description="Disordered" evidence="3">
    <location>
        <begin position="833"/>
        <end position="901"/>
    </location>
</feature>
<dbReference type="Pfam" id="PF13934">
    <property type="entry name" value="ELYS"/>
    <property type="match status" value="1"/>
</dbReference>
<dbReference type="PANTHER" id="PTHR47358">
    <property type="entry name" value="E3 UBIQUITIN-PROTEIN LIGASE HOS1"/>
    <property type="match status" value="1"/>
</dbReference>
<dbReference type="GO" id="GO:0045892">
    <property type="term" value="P:negative regulation of DNA-templated transcription"/>
    <property type="evidence" value="ECO:0000318"/>
    <property type="project" value="GO_Central"/>
</dbReference>
<name>A0A804HRL9_MUSAM</name>
<evidence type="ECO:0000256" key="2">
    <source>
        <dbReference type="ARBA" id="ARBA00023242"/>
    </source>
</evidence>
<feature type="compositionally biased region" description="Basic and acidic residues" evidence="3">
    <location>
        <begin position="875"/>
        <end position="889"/>
    </location>
</feature>
<comment type="subcellular location">
    <subcellularLocation>
        <location evidence="1">Nucleus</location>
    </subcellularLocation>
</comment>
<evidence type="ECO:0000259" key="4">
    <source>
        <dbReference type="Pfam" id="PF13934"/>
    </source>
</evidence>
<dbReference type="PANTHER" id="PTHR47358:SF2">
    <property type="entry name" value="E3 UBIQUITIN-PROTEIN LIGASE HOS1"/>
    <property type="match status" value="1"/>
</dbReference>
<evidence type="ECO:0000313" key="7">
    <source>
        <dbReference type="Proteomes" id="UP000012960"/>
    </source>
</evidence>
<accession>A0A804HRL9</accession>
<dbReference type="InParanoid" id="A0A804HRL9"/>
<dbReference type="EnsemblPlants" id="Ma01_t08130.1">
    <property type="protein sequence ID" value="Ma01_p08130.1"/>
    <property type="gene ID" value="Ma01_g08130"/>
</dbReference>
<keyword evidence="2" id="KW-0539">Nucleus</keyword>
<proteinExistence type="predicted"/>
<reference evidence="5" key="1">
    <citation type="submission" date="2021-03" db="EMBL/GenBank/DDBJ databases">
        <authorList>
            <consortium name="Genoscope - CEA"/>
            <person name="William W."/>
        </authorList>
    </citation>
    <scope>NUCLEOTIDE SEQUENCE</scope>
    <source>
        <strain evidence="5">Doubled-haploid Pahang</strain>
    </source>
</reference>
<organism evidence="6 7">
    <name type="scientific">Musa acuminata subsp. malaccensis</name>
    <name type="common">Wild banana</name>
    <name type="synonym">Musa malaccensis</name>
    <dbReference type="NCBI Taxonomy" id="214687"/>
    <lineage>
        <taxon>Eukaryota</taxon>
        <taxon>Viridiplantae</taxon>
        <taxon>Streptophyta</taxon>
        <taxon>Embryophyta</taxon>
        <taxon>Tracheophyta</taxon>
        <taxon>Spermatophyta</taxon>
        <taxon>Magnoliopsida</taxon>
        <taxon>Liliopsida</taxon>
        <taxon>Zingiberales</taxon>
        <taxon>Musaceae</taxon>
        <taxon>Musa</taxon>
    </lineage>
</organism>
<evidence type="ECO:0000256" key="1">
    <source>
        <dbReference type="ARBA" id="ARBA00004123"/>
    </source>
</evidence>
<feature type="compositionally biased region" description="Basic residues" evidence="3">
    <location>
        <begin position="962"/>
        <end position="971"/>
    </location>
</feature>
<dbReference type="Gramene" id="Ma01_t08130.1">
    <property type="protein sequence ID" value="Ma01_p08130.1"/>
    <property type="gene ID" value="Ma01_g08130"/>
</dbReference>
<evidence type="ECO:0000313" key="5">
    <source>
        <dbReference type="EMBL" id="CAG1858898.1"/>
    </source>
</evidence>
<feature type="domain" description="ELYS-like" evidence="4">
    <location>
        <begin position="335"/>
        <end position="617"/>
    </location>
</feature>
<feature type="region of interest" description="Disordered" evidence="3">
    <location>
        <begin position="1"/>
        <end position="30"/>
    </location>
</feature>
<dbReference type="OrthoDB" id="20729at2759"/>
<dbReference type="InterPro" id="IPR044718">
    <property type="entry name" value="HOS1"/>
</dbReference>
<reference evidence="6" key="2">
    <citation type="submission" date="2021-05" db="UniProtKB">
        <authorList>
            <consortium name="EnsemblPlants"/>
        </authorList>
    </citation>
    <scope>IDENTIFICATION</scope>
    <source>
        <strain evidence="6">subsp. malaccensis</strain>
    </source>
</reference>
<evidence type="ECO:0000313" key="6">
    <source>
        <dbReference type="EnsemblPlants" id="Ma01_p08130.1"/>
    </source>
</evidence>
<dbReference type="GO" id="GO:0005737">
    <property type="term" value="C:cytoplasm"/>
    <property type="evidence" value="ECO:0000318"/>
    <property type="project" value="GO_Central"/>
</dbReference>